<sequence>MSAALICALALSACNAPEPEPTPLPPSTPVAAETPAPVAAPPAAQPQESVPVVEAWQDERQTPGDWSYVAEPLETLAVFGTGRTPDTVDLIIRCDLATRRVGIARSGAASGQVDMLIRTETQDRTLTATPVNDVAQLITVELSPNDSLLDAIAFSKGRFAVDVSGTQPIYVPAYPEITRVMEDCRG</sequence>
<keyword evidence="3" id="KW-1185">Reference proteome</keyword>
<evidence type="ECO:0000256" key="1">
    <source>
        <dbReference type="SAM" id="MobiDB-lite"/>
    </source>
</evidence>
<comment type="caution">
    <text evidence="2">The sequence shown here is derived from an EMBL/GenBank/DDBJ whole genome shotgun (WGS) entry which is preliminary data.</text>
</comment>
<evidence type="ECO:0000313" key="3">
    <source>
        <dbReference type="Proteomes" id="UP000602442"/>
    </source>
</evidence>
<accession>A0ABS0N2H0</accession>
<evidence type="ECO:0000313" key="2">
    <source>
        <dbReference type="EMBL" id="MBH5322161.1"/>
    </source>
</evidence>
<gene>
    <name evidence="2" type="ORF">I5L03_06140</name>
</gene>
<feature type="region of interest" description="Disordered" evidence="1">
    <location>
        <begin position="16"/>
        <end position="48"/>
    </location>
</feature>
<organism evidence="2 3">
    <name type="scientific">Aurantiacibacter sediminis</name>
    <dbReference type="NCBI Taxonomy" id="2793064"/>
    <lineage>
        <taxon>Bacteria</taxon>
        <taxon>Pseudomonadati</taxon>
        <taxon>Pseudomonadota</taxon>
        <taxon>Alphaproteobacteria</taxon>
        <taxon>Sphingomonadales</taxon>
        <taxon>Erythrobacteraceae</taxon>
        <taxon>Aurantiacibacter</taxon>
    </lineage>
</organism>
<dbReference type="EMBL" id="JAEANY010000002">
    <property type="protein sequence ID" value="MBH5322161.1"/>
    <property type="molecule type" value="Genomic_DNA"/>
</dbReference>
<reference evidence="2 3" key="1">
    <citation type="submission" date="2020-11" db="EMBL/GenBank/DDBJ databases">
        <title>Erythrobacter sediminis sp. nov., a marine bacterium from a tidal flat of Garorim Bay.</title>
        <authorList>
            <person name="Kim D."/>
            <person name="Yoo Y."/>
            <person name="Kim J.-J."/>
        </authorList>
    </citation>
    <scope>NUCLEOTIDE SEQUENCE [LARGE SCALE GENOMIC DNA]</scope>
    <source>
        <strain evidence="2 3">JGD-13</strain>
    </source>
</reference>
<evidence type="ECO:0008006" key="4">
    <source>
        <dbReference type="Google" id="ProtNLM"/>
    </source>
</evidence>
<dbReference type="Proteomes" id="UP000602442">
    <property type="component" value="Unassembled WGS sequence"/>
</dbReference>
<protein>
    <recommendedName>
        <fullName evidence="4">Lipoprotein</fullName>
    </recommendedName>
</protein>
<dbReference type="RefSeq" id="WP_197920877.1">
    <property type="nucleotide sequence ID" value="NZ_CAWPTA010000007.1"/>
</dbReference>
<feature type="compositionally biased region" description="Pro residues" evidence="1">
    <location>
        <begin position="18"/>
        <end position="28"/>
    </location>
</feature>
<name>A0ABS0N2H0_9SPHN</name>
<proteinExistence type="predicted"/>